<accession>K5VN27</accession>
<dbReference type="PANTHER" id="PTHR43439:SF2">
    <property type="entry name" value="ENZYME, PUTATIVE (JCVI)-RELATED"/>
    <property type="match status" value="1"/>
</dbReference>
<evidence type="ECO:0000313" key="5">
    <source>
        <dbReference type="Proteomes" id="UP000008370"/>
    </source>
</evidence>
<dbReference type="STRING" id="650164.K5VN27"/>
<keyword evidence="1" id="KW-0596">Phosphopantetheine</keyword>
<feature type="non-terminal residue" evidence="4">
    <location>
        <position position="1"/>
    </location>
</feature>
<dbReference type="InterPro" id="IPR036291">
    <property type="entry name" value="NAD(P)-bd_dom_sf"/>
</dbReference>
<organism evidence="4 5">
    <name type="scientific">Phanerochaete carnosa (strain HHB-10118-sp)</name>
    <name type="common">White-rot fungus</name>
    <name type="synonym">Peniophora carnosa</name>
    <dbReference type="NCBI Taxonomy" id="650164"/>
    <lineage>
        <taxon>Eukaryota</taxon>
        <taxon>Fungi</taxon>
        <taxon>Dikarya</taxon>
        <taxon>Basidiomycota</taxon>
        <taxon>Agaricomycotina</taxon>
        <taxon>Agaricomycetes</taxon>
        <taxon>Polyporales</taxon>
        <taxon>Phanerochaetaceae</taxon>
        <taxon>Phanerochaete</taxon>
    </lineage>
</organism>
<gene>
    <name evidence="4" type="ORF">PHACADRAFT_203390</name>
</gene>
<evidence type="ECO:0000256" key="2">
    <source>
        <dbReference type="ARBA" id="ARBA00022553"/>
    </source>
</evidence>
<dbReference type="PANTHER" id="PTHR43439">
    <property type="entry name" value="PHENYLACETATE-COENZYME A LIGASE"/>
    <property type="match status" value="1"/>
</dbReference>
<dbReference type="EMBL" id="JH931569">
    <property type="protein sequence ID" value="EKM47999.1"/>
    <property type="molecule type" value="Genomic_DNA"/>
</dbReference>
<dbReference type="InterPro" id="IPR013120">
    <property type="entry name" value="FAR_NAD-bd"/>
</dbReference>
<dbReference type="InterPro" id="IPR051414">
    <property type="entry name" value="Adenylate-forming_Reductase"/>
</dbReference>
<name>K5VN27_PHACS</name>
<proteinExistence type="predicted"/>
<protein>
    <recommendedName>
        <fullName evidence="3">Thioester reductase (TE) domain-containing protein</fullName>
    </recommendedName>
</protein>
<dbReference type="AlphaFoldDB" id="K5VN27"/>
<evidence type="ECO:0000313" key="4">
    <source>
        <dbReference type="EMBL" id="EKM47999.1"/>
    </source>
</evidence>
<dbReference type="SUPFAM" id="SSF51735">
    <property type="entry name" value="NAD(P)-binding Rossmann-fold domains"/>
    <property type="match status" value="1"/>
</dbReference>
<dbReference type="KEGG" id="pco:PHACADRAFT_203390"/>
<keyword evidence="2" id="KW-0597">Phosphoprotein</keyword>
<dbReference type="InParanoid" id="K5VN27"/>
<sequence length="229" mass="23870">AAHGWDPNDGPVPEAPLTDPVLATTSGYAASKYVVEQILDRASHAGLETTSLRTGQLSGPHTTGAWNTTDWVPMLVKSSIALGALPTLDHTVDWIPIDTVAAAVTELVCSPARSSAPGLLNVVHPRPTAWARVFGAVNSALAAPLPVVPYTQWLAKLEALAASASGAQLEAVPAAKILPFFRALGAGPPVAFATHRFQEACVAVRGLVPVGTEHAQAWVAYWRAKGLIA</sequence>
<dbReference type="Proteomes" id="UP000008370">
    <property type="component" value="Unassembled WGS sequence"/>
</dbReference>
<dbReference type="HOGENOM" id="CLU_101442_0_0_1"/>
<dbReference type="Pfam" id="PF07993">
    <property type="entry name" value="NAD_binding_4"/>
    <property type="match status" value="1"/>
</dbReference>
<dbReference type="Gene3D" id="3.40.50.720">
    <property type="entry name" value="NAD(P)-binding Rossmann-like Domain"/>
    <property type="match status" value="1"/>
</dbReference>
<feature type="domain" description="Thioester reductase (TE)" evidence="3">
    <location>
        <begin position="24"/>
        <end position="103"/>
    </location>
</feature>
<keyword evidence="5" id="KW-1185">Reference proteome</keyword>
<dbReference type="GeneID" id="18912148"/>
<evidence type="ECO:0000259" key="3">
    <source>
        <dbReference type="Pfam" id="PF07993"/>
    </source>
</evidence>
<evidence type="ECO:0000256" key="1">
    <source>
        <dbReference type="ARBA" id="ARBA00022450"/>
    </source>
</evidence>
<reference evidence="4 5" key="1">
    <citation type="journal article" date="2012" name="BMC Genomics">
        <title>Comparative genomics of the white-rot fungi, Phanerochaete carnosa and P. chrysosporium, to elucidate the genetic basis of the distinct wood types they colonize.</title>
        <authorList>
            <person name="Suzuki H."/>
            <person name="MacDonald J."/>
            <person name="Syed K."/>
            <person name="Salamov A."/>
            <person name="Hori C."/>
            <person name="Aerts A."/>
            <person name="Henrissat B."/>
            <person name="Wiebenga A."/>
            <person name="vanKuyk P.A."/>
            <person name="Barry K."/>
            <person name="Lindquist E."/>
            <person name="LaButti K."/>
            <person name="Lapidus A."/>
            <person name="Lucas S."/>
            <person name="Coutinho P."/>
            <person name="Gong Y."/>
            <person name="Samejima M."/>
            <person name="Mahadevan R."/>
            <person name="Abou-Zaid M."/>
            <person name="de Vries R.P."/>
            <person name="Igarashi K."/>
            <person name="Yadav J.S."/>
            <person name="Grigoriev I.V."/>
            <person name="Master E.R."/>
        </authorList>
    </citation>
    <scope>NUCLEOTIDE SEQUENCE [LARGE SCALE GENOMIC DNA]</scope>
    <source>
        <strain evidence="4 5">HHB-10118-sp</strain>
    </source>
</reference>
<dbReference type="OrthoDB" id="2499931at2759"/>
<dbReference type="RefSeq" id="XP_007403449.1">
    <property type="nucleotide sequence ID" value="XM_007403387.1"/>
</dbReference>